<organism evidence="3 4">
    <name type="scientific">Pseudozyma flocculosa</name>
    <dbReference type="NCBI Taxonomy" id="84751"/>
    <lineage>
        <taxon>Eukaryota</taxon>
        <taxon>Fungi</taxon>
        <taxon>Dikarya</taxon>
        <taxon>Basidiomycota</taxon>
        <taxon>Ustilaginomycotina</taxon>
        <taxon>Ustilaginomycetes</taxon>
        <taxon>Ustilaginales</taxon>
        <taxon>Ustilaginaceae</taxon>
        <taxon>Pseudozyma</taxon>
    </lineage>
</organism>
<dbReference type="Proteomes" id="UP000323386">
    <property type="component" value="Unassembled WGS sequence"/>
</dbReference>
<name>A0A5C3F1U4_9BASI</name>
<feature type="region of interest" description="Disordered" evidence="1">
    <location>
        <begin position="711"/>
        <end position="732"/>
    </location>
</feature>
<feature type="compositionally biased region" description="Low complexity" evidence="1">
    <location>
        <begin position="499"/>
        <end position="517"/>
    </location>
</feature>
<feature type="compositionally biased region" description="Low complexity" evidence="1">
    <location>
        <begin position="336"/>
        <end position="365"/>
    </location>
</feature>
<proteinExistence type="predicted"/>
<feature type="compositionally biased region" description="Basic and acidic residues" evidence="1">
    <location>
        <begin position="802"/>
        <end position="823"/>
    </location>
</feature>
<evidence type="ECO:0000259" key="2">
    <source>
        <dbReference type="PROSITE" id="PS50006"/>
    </source>
</evidence>
<dbReference type="AlphaFoldDB" id="A0A5C3F1U4"/>
<feature type="compositionally biased region" description="Low complexity" evidence="1">
    <location>
        <begin position="450"/>
        <end position="472"/>
    </location>
</feature>
<feature type="region of interest" description="Disordered" evidence="1">
    <location>
        <begin position="56"/>
        <end position="101"/>
    </location>
</feature>
<reference evidence="3" key="1">
    <citation type="submission" date="2018-03" db="EMBL/GenBank/DDBJ databases">
        <authorList>
            <person name="Guldener U."/>
        </authorList>
    </citation>
    <scope>NUCLEOTIDE SEQUENCE [LARGE SCALE GENOMIC DNA]</scope>
    <source>
        <strain evidence="3">DAOM196992</strain>
    </source>
</reference>
<evidence type="ECO:0000313" key="4">
    <source>
        <dbReference type="Proteomes" id="UP000323386"/>
    </source>
</evidence>
<sequence>MDSLPTPAPSSDPPMPGSSPIKRKHPAGRASAPFASAPGLPLTSLDLNLAADRVKAFHADRQKAGQTPPPSSPTALAPSSSPPAPVSGASPCKEQRMPRRSDVSVPLIPLASHDAADHTAPTEPLPIDVGLEPNPDGSEAAEVPHLLWACRTHSLVVGRSKPSGMPHASWRKEQDGVVLSQDVQLLQSIAPSTQGLGARRLVRVNLPNEARHVSRVHAIIEWIPFIHRGAPSTSDAGPSAPAGTYIVRIVGQNGLIVDGKRRREGQVLRLTAGRSTLDFFGVKCRFQARAPPSAKSVEATTRGLAAGRTAVGLSPVKRLSFAQLWQADPTPGAARPVVSSSPPPTSELHFSSSSSPSKSSVGSDSPTKRKSLQSSAPPSAAPRNKAGAGEVLKAGADAQRRLMIGASDDEGGEDDEDEDEDDEDDDDYVPEPVSTSRKPSEARSTQLDDAPASRAATPSTTATVQGQAAKAKAPPPTTAKRASPGHLTESQTRMPPPAVAVTARRSVSRRSASNSPAPGSPMLGGPALATVQDWQGLARRCVRLLAPTYDLAGLLAGAIVFHRTATISASEAVRSVLASTPGLMKGVAGERSVAYSPSRRKMPGASATLQHGCTVEGWPVGAGEGGGRWATIARKAWREHLEVVLQSSPMFGVIHRAGKDASGNPLECWYYYDKENDPDRERADNLGAFAKPMRKAIKGQKPIFWKKSGYGSRKDDFETPAPPAPAAAVRGDDLDESINMAVRSLPTSAIETQRLASASASAGSKRRRGDESAALGTDDDEARREMLRAKIARSGVWDETQPEEKEPSTWDKVGDLDWKKSRG</sequence>
<keyword evidence="4" id="KW-1185">Reference proteome</keyword>
<feature type="compositionally biased region" description="Acidic residues" evidence="1">
    <location>
        <begin position="407"/>
        <end position="429"/>
    </location>
</feature>
<feature type="region of interest" description="Disordered" evidence="1">
    <location>
        <begin position="1"/>
        <end position="42"/>
    </location>
</feature>
<dbReference type="InterPro" id="IPR000253">
    <property type="entry name" value="FHA_dom"/>
</dbReference>
<feature type="compositionally biased region" description="Polar residues" evidence="1">
    <location>
        <begin position="433"/>
        <end position="447"/>
    </location>
</feature>
<feature type="region of interest" description="Disordered" evidence="1">
    <location>
        <begin position="330"/>
        <end position="388"/>
    </location>
</feature>
<gene>
    <name evidence="3" type="ORF">PSFLO_02933</name>
</gene>
<feature type="compositionally biased region" description="Pro residues" evidence="1">
    <location>
        <begin position="1"/>
        <end position="17"/>
    </location>
</feature>
<protein>
    <recommendedName>
        <fullName evidence="2">FHA domain-containing protein</fullName>
    </recommendedName>
</protein>
<dbReference type="OrthoDB" id="5348546at2759"/>
<feature type="region of interest" description="Disordered" evidence="1">
    <location>
        <begin position="404"/>
        <end position="526"/>
    </location>
</feature>
<evidence type="ECO:0000256" key="1">
    <source>
        <dbReference type="SAM" id="MobiDB-lite"/>
    </source>
</evidence>
<feature type="domain" description="FHA" evidence="2">
    <location>
        <begin position="155"/>
        <end position="262"/>
    </location>
</feature>
<dbReference type="PROSITE" id="PS50006">
    <property type="entry name" value="FHA_DOMAIN"/>
    <property type="match status" value="1"/>
</dbReference>
<accession>A0A5C3F1U4</accession>
<feature type="compositionally biased region" description="Low complexity" evidence="1">
    <location>
        <begin position="754"/>
        <end position="763"/>
    </location>
</feature>
<evidence type="ECO:0000313" key="3">
    <source>
        <dbReference type="EMBL" id="SPO37459.1"/>
    </source>
</evidence>
<dbReference type="EMBL" id="OOIP01000007">
    <property type="protein sequence ID" value="SPO37459.1"/>
    <property type="molecule type" value="Genomic_DNA"/>
</dbReference>
<feature type="region of interest" description="Disordered" evidence="1">
    <location>
        <begin position="753"/>
        <end position="823"/>
    </location>
</feature>